<keyword evidence="7" id="KW-0378">Hydrolase</keyword>
<evidence type="ECO:0000259" key="13">
    <source>
        <dbReference type="PROSITE" id="PS52035"/>
    </source>
</evidence>
<feature type="active site" description="Proton donor/acceptor" evidence="11">
    <location>
        <position position="382"/>
    </location>
</feature>
<evidence type="ECO:0000256" key="3">
    <source>
        <dbReference type="ARBA" id="ARBA00022645"/>
    </source>
</evidence>
<keyword evidence="5" id="KW-0479">Metal-binding</keyword>
<keyword evidence="9" id="KW-0482">Metalloprotease</keyword>
<dbReference type="PRINTS" id="PR00765">
    <property type="entry name" value="CRBOXYPTASEA"/>
</dbReference>
<protein>
    <recommendedName>
        <fullName evidence="13">Peptidase M14 domain-containing protein</fullName>
    </recommendedName>
</protein>
<reference evidence="14" key="1">
    <citation type="submission" date="2021-02" db="EMBL/GenBank/DDBJ databases">
        <authorList>
            <person name="Steward A R."/>
        </authorList>
    </citation>
    <scope>NUCLEOTIDE SEQUENCE</scope>
</reference>
<keyword evidence="4" id="KW-0645">Protease</keyword>
<keyword evidence="15" id="KW-1185">Reference proteome</keyword>
<dbReference type="PANTHER" id="PTHR11705:SF140">
    <property type="entry name" value="FI02848P-RELATED"/>
    <property type="match status" value="1"/>
</dbReference>
<dbReference type="AlphaFoldDB" id="A0A821M9W3"/>
<dbReference type="Gene3D" id="3.40.630.10">
    <property type="entry name" value="Zn peptidases"/>
    <property type="match status" value="1"/>
</dbReference>
<organism evidence="14 15">
    <name type="scientific">Pieris macdunnoughi</name>
    <dbReference type="NCBI Taxonomy" id="345717"/>
    <lineage>
        <taxon>Eukaryota</taxon>
        <taxon>Metazoa</taxon>
        <taxon>Ecdysozoa</taxon>
        <taxon>Arthropoda</taxon>
        <taxon>Hexapoda</taxon>
        <taxon>Insecta</taxon>
        <taxon>Pterygota</taxon>
        <taxon>Neoptera</taxon>
        <taxon>Endopterygota</taxon>
        <taxon>Lepidoptera</taxon>
        <taxon>Glossata</taxon>
        <taxon>Ditrysia</taxon>
        <taxon>Papilionoidea</taxon>
        <taxon>Pieridae</taxon>
        <taxon>Pierinae</taxon>
        <taxon>Pieris</taxon>
    </lineage>
</organism>
<dbReference type="SMART" id="SM00631">
    <property type="entry name" value="Zn_pept"/>
    <property type="match status" value="1"/>
</dbReference>
<dbReference type="SUPFAM" id="SSF53187">
    <property type="entry name" value="Zn-dependent exopeptidases"/>
    <property type="match status" value="1"/>
</dbReference>
<dbReference type="PROSITE" id="PS52035">
    <property type="entry name" value="PEPTIDASE_M14"/>
    <property type="match status" value="1"/>
</dbReference>
<evidence type="ECO:0000256" key="6">
    <source>
        <dbReference type="ARBA" id="ARBA00022729"/>
    </source>
</evidence>
<dbReference type="GO" id="GO:0004181">
    <property type="term" value="F:metallocarboxypeptidase activity"/>
    <property type="evidence" value="ECO:0007669"/>
    <property type="project" value="InterPro"/>
</dbReference>
<evidence type="ECO:0000256" key="11">
    <source>
        <dbReference type="PROSITE-ProRule" id="PRU01379"/>
    </source>
</evidence>
<dbReference type="Pfam" id="PF02244">
    <property type="entry name" value="Propep_M14"/>
    <property type="match status" value="1"/>
</dbReference>
<comment type="cofactor">
    <cofactor evidence="1">
        <name>Zn(2+)</name>
        <dbReference type="ChEBI" id="CHEBI:29105"/>
    </cofactor>
</comment>
<name>A0A821M9W3_9NEOP</name>
<proteinExistence type="inferred from homology"/>
<dbReference type="InterPro" id="IPR036990">
    <property type="entry name" value="M14A-like_propep"/>
</dbReference>
<dbReference type="GO" id="GO:0005615">
    <property type="term" value="C:extracellular space"/>
    <property type="evidence" value="ECO:0007669"/>
    <property type="project" value="TreeGrafter"/>
</dbReference>
<feature type="signal peptide" evidence="12">
    <location>
        <begin position="1"/>
        <end position="17"/>
    </location>
</feature>
<feature type="chain" id="PRO_5032330237" description="Peptidase M14 domain-containing protein" evidence="12">
    <location>
        <begin position="18"/>
        <end position="430"/>
    </location>
</feature>
<keyword evidence="8" id="KW-0862">Zinc</keyword>
<sequence length="430" mass="49083">MYKIFLLFLLSPCLVYSKHEEYLGHALYEVRVSNDNQGAYLNEVVQRFFLDKWHPTITGQDSLILVPGDLKEDFQKEMIRANIAYEVKCDNIKEQLDLEDQLMSAAAARSNRSSPALPYDVIHRYDVVNNYLQTVANSYANVQIATAGKSIQGRDIRYLRISSDNFQSRNKPVVFLMSLLHAREWVTLPGTLYAIEKLVIDVQDRSLVDNIDWIIMPIANPDGYEFTHTNTRMWRKNRRQNSGWSFCPGVDLNRNFDHEWGTASSSSPCTETFHGTGPFSEPETAAVRDVLNGVRNRLELFIDLHSFGSMVLYGFGNRQLPPNALTLNMVGVRMAQRIDAVKWRENRNYRVGNIVDLLNYGASGGSSDYVQSLGNLLSYTYEMPAYRNQNTLNGFLVDPAFIYQAGMETWEGIKAGARYLIERRHAAMAR</sequence>
<evidence type="ECO:0000256" key="1">
    <source>
        <dbReference type="ARBA" id="ARBA00001947"/>
    </source>
</evidence>
<evidence type="ECO:0000313" key="15">
    <source>
        <dbReference type="Proteomes" id="UP000663880"/>
    </source>
</evidence>
<comment type="similarity">
    <text evidence="2 11">Belongs to the peptidase M14 family.</text>
</comment>
<dbReference type="GO" id="GO:0006508">
    <property type="term" value="P:proteolysis"/>
    <property type="evidence" value="ECO:0007669"/>
    <property type="project" value="UniProtKB-KW"/>
</dbReference>
<keyword evidence="6 12" id="KW-0732">Signal</keyword>
<comment type="caution">
    <text evidence="14">The sequence shown here is derived from an EMBL/GenBank/DDBJ whole genome shotgun (WGS) entry which is preliminary data.</text>
</comment>
<dbReference type="SUPFAM" id="SSF54897">
    <property type="entry name" value="Protease propeptides/inhibitors"/>
    <property type="match status" value="1"/>
</dbReference>
<dbReference type="Pfam" id="PF00246">
    <property type="entry name" value="Peptidase_M14"/>
    <property type="match status" value="1"/>
</dbReference>
<evidence type="ECO:0000256" key="8">
    <source>
        <dbReference type="ARBA" id="ARBA00022833"/>
    </source>
</evidence>
<dbReference type="EMBL" id="CAJOBZ010000002">
    <property type="protein sequence ID" value="CAF4763630.1"/>
    <property type="molecule type" value="Genomic_DNA"/>
</dbReference>
<evidence type="ECO:0000256" key="4">
    <source>
        <dbReference type="ARBA" id="ARBA00022670"/>
    </source>
</evidence>
<evidence type="ECO:0000256" key="12">
    <source>
        <dbReference type="SAM" id="SignalP"/>
    </source>
</evidence>
<evidence type="ECO:0000256" key="10">
    <source>
        <dbReference type="ARBA" id="ARBA00023157"/>
    </source>
</evidence>
<dbReference type="Gene3D" id="3.30.70.340">
    <property type="entry name" value="Metallocarboxypeptidase-like"/>
    <property type="match status" value="1"/>
</dbReference>
<dbReference type="OrthoDB" id="3626597at2759"/>
<evidence type="ECO:0000256" key="2">
    <source>
        <dbReference type="ARBA" id="ARBA00005988"/>
    </source>
</evidence>
<dbReference type="GO" id="GO:0008270">
    <property type="term" value="F:zinc ion binding"/>
    <property type="evidence" value="ECO:0007669"/>
    <property type="project" value="InterPro"/>
</dbReference>
<accession>A0A821M9W3</accession>
<gene>
    <name evidence="14" type="ORF">PMACD_LOCUS1441</name>
</gene>
<dbReference type="FunFam" id="3.40.630.10:FF:000084">
    <property type="entry name" value="Carboxypeptidase B2"/>
    <property type="match status" value="1"/>
</dbReference>
<evidence type="ECO:0000256" key="7">
    <source>
        <dbReference type="ARBA" id="ARBA00022801"/>
    </source>
</evidence>
<dbReference type="PANTHER" id="PTHR11705">
    <property type="entry name" value="PROTEASE FAMILY M14 CARBOXYPEPTIDASE A,B"/>
    <property type="match status" value="1"/>
</dbReference>
<keyword evidence="10" id="KW-1015">Disulfide bond</keyword>
<evidence type="ECO:0000256" key="5">
    <source>
        <dbReference type="ARBA" id="ARBA00022723"/>
    </source>
</evidence>
<keyword evidence="3" id="KW-0121">Carboxypeptidase</keyword>
<dbReference type="InterPro" id="IPR000834">
    <property type="entry name" value="Peptidase_M14"/>
</dbReference>
<evidence type="ECO:0000256" key="9">
    <source>
        <dbReference type="ARBA" id="ARBA00023049"/>
    </source>
</evidence>
<dbReference type="Proteomes" id="UP000663880">
    <property type="component" value="Unassembled WGS sequence"/>
</dbReference>
<dbReference type="InterPro" id="IPR003146">
    <property type="entry name" value="M14A_act_pep"/>
</dbReference>
<evidence type="ECO:0000313" key="14">
    <source>
        <dbReference type="EMBL" id="CAF4763630.1"/>
    </source>
</evidence>
<feature type="domain" description="Peptidase M14" evidence="13">
    <location>
        <begin position="121"/>
        <end position="420"/>
    </location>
</feature>